<evidence type="ECO:0008006" key="17">
    <source>
        <dbReference type="Google" id="ProtNLM"/>
    </source>
</evidence>
<keyword evidence="8" id="KW-0325">Glycoprotein</keyword>
<dbReference type="Pfam" id="PF18404">
    <property type="entry name" value="Glyco_transf_24"/>
    <property type="match status" value="1"/>
</dbReference>
<feature type="compositionally biased region" description="Basic and acidic residues" evidence="9">
    <location>
        <begin position="1454"/>
        <end position="1469"/>
    </location>
</feature>
<evidence type="ECO:0000256" key="8">
    <source>
        <dbReference type="ARBA" id="ARBA00023180"/>
    </source>
</evidence>
<dbReference type="InterPro" id="IPR040693">
    <property type="entry name" value="UGGT_TRXL_1"/>
</dbReference>
<feature type="domain" description="UDP-glucose:glycoprotein glucosyltransferase thioredoxin-like" evidence="13">
    <location>
        <begin position="630"/>
        <end position="826"/>
    </location>
</feature>
<dbReference type="Pfam" id="PF18401">
    <property type="entry name" value="Thioredoxin_13"/>
    <property type="match status" value="1"/>
</dbReference>
<dbReference type="Proteomes" id="UP000224854">
    <property type="component" value="Unassembled WGS sequence"/>
</dbReference>
<dbReference type="Pfam" id="PF18403">
    <property type="entry name" value="Thioredoxin_15"/>
    <property type="match status" value="1"/>
</dbReference>
<evidence type="ECO:0000256" key="2">
    <source>
        <dbReference type="ARBA" id="ARBA00004319"/>
    </source>
</evidence>
<evidence type="ECO:0000256" key="1">
    <source>
        <dbReference type="ARBA" id="ARBA00001913"/>
    </source>
</evidence>
<evidence type="ECO:0000259" key="13">
    <source>
        <dbReference type="Pfam" id="PF18403"/>
    </source>
</evidence>
<dbReference type="UniPathway" id="UPA00378"/>
<comment type="similarity">
    <text evidence="4">Belongs to the glycosyltransferase 8 family.</text>
</comment>
<feature type="region of interest" description="Disordered" evidence="9">
    <location>
        <begin position="1413"/>
        <end position="1469"/>
    </location>
</feature>
<dbReference type="GO" id="GO:0051082">
    <property type="term" value="F:unfolded protein binding"/>
    <property type="evidence" value="ECO:0007669"/>
    <property type="project" value="TreeGrafter"/>
</dbReference>
<evidence type="ECO:0000256" key="5">
    <source>
        <dbReference type="ARBA" id="ARBA00022679"/>
    </source>
</evidence>
<proteinExistence type="inferred from homology"/>
<dbReference type="Pfam" id="PF18402">
    <property type="entry name" value="Thioredoxin_14"/>
    <property type="match status" value="1"/>
</dbReference>
<evidence type="ECO:0000259" key="10">
    <source>
        <dbReference type="Pfam" id="PF18400"/>
    </source>
</evidence>
<dbReference type="InterPro" id="IPR040692">
    <property type="entry name" value="UGGT_TRXL_3"/>
</dbReference>
<comment type="cofactor">
    <cofactor evidence="1">
        <name>Ca(2+)</name>
        <dbReference type="ChEBI" id="CHEBI:29108"/>
    </cofactor>
</comment>
<dbReference type="SUPFAM" id="SSF53448">
    <property type="entry name" value="Nucleotide-diphospho-sugar transferases"/>
    <property type="match status" value="1"/>
</dbReference>
<dbReference type="InterPro" id="IPR040694">
    <property type="entry name" value="UGGT_TRXL_2"/>
</dbReference>
<dbReference type="PANTHER" id="PTHR11226:SF0">
    <property type="entry name" value="UDP-GLUCOSE:GLYCOPROTEIN GLUCOSYLTRANSFERASE"/>
    <property type="match status" value="1"/>
</dbReference>
<comment type="pathway">
    <text evidence="3">Protein modification; protein glycosylation.</text>
</comment>
<organism evidence="15 16">
    <name type="scientific">Ophiocordyceps australis</name>
    <dbReference type="NCBI Taxonomy" id="1399860"/>
    <lineage>
        <taxon>Eukaryota</taxon>
        <taxon>Fungi</taxon>
        <taxon>Dikarya</taxon>
        <taxon>Ascomycota</taxon>
        <taxon>Pezizomycotina</taxon>
        <taxon>Sordariomycetes</taxon>
        <taxon>Hypocreomycetidae</taxon>
        <taxon>Hypocreales</taxon>
        <taxon>Ophiocordycipitaceae</taxon>
        <taxon>Ophiocordyceps</taxon>
    </lineage>
</organism>
<dbReference type="CDD" id="cd06432">
    <property type="entry name" value="GT8_HUGT1_C_like"/>
    <property type="match status" value="1"/>
</dbReference>
<dbReference type="GO" id="GO:0036503">
    <property type="term" value="P:ERAD pathway"/>
    <property type="evidence" value="ECO:0007669"/>
    <property type="project" value="TreeGrafter"/>
</dbReference>
<evidence type="ECO:0000256" key="7">
    <source>
        <dbReference type="ARBA" id="ARBA00022824"/>
    </source>
</evidence>
<evidence type="ECO:0000313" key="15">
    <source>
        <dbReference type="EMBL" id="PHH71426.1"/>
    </source>
</evidence>
<feature type="domain" description="UGGT thioredoxin-like" evidence="12">
    <location>
        <begin position="374"/>
        <end position="618"/>
    </location>
</feature>
<evidence type="ECO:0000313" key="16">
    <source>
        <dbReference type="Proteomes" id="UP000224854"/>
    </source>
</evidence>
<sequence>MKAAFAAPPYLLELLETAASENETAYFPLVDCIASGHFAAAKSDAQLYTAFLDVLDTQGHISSPEALATFDLALSLHAAAPRIEAHYQYYSTAVEAAVTNISCPNDWVWLDGKQYCTSSSLDHGIRDRLLSAQAKELPFDRTLGAGPDAILYADMTSDSFAPLHATLSTAARQLGLRYRIRYRHSILDKAQPLTISGYGVDISLKRTDYIVIDDRAAEKDGVQKPLASAAFLDDSSQAADIRPLSTSELALLGMKTASFILESENRLETLIKLTKDFPRYSSSIVAHNVSADCAAEFEQHRADIGRGGINFVWINGLQLAERQMEPFALVQLLRRERKLMDSIRDIGLNGKQAVSLLGHKAIVASKSNKESLRYDWTDQSESSQAIIWLNNIEEDARYQEYPASLNATQFLQYTHPGQLPAVRRNVFHIVIPADLTKTEDLAFANDIISLMTRGIPIRFGLVPLTSSANAKTRAQVLYYLAESHDTAALTAYIKELSHDEEPESEEKLLNDAMEYGQLLPEAQKSRLEDIVKSESYLQQIEMARKWVGRLNADGKVRSLLVNGVSLPLEGDWMHAMSMIITQDLQTIQKGIFQGIIDEETDIPAIFLQDAVKRRNAYISLDDDKALDVLDVNKMYHEHAELMAMIPVLGPSSSSSKDNWAVLTVFADMTNVHGLKLVTAALDFKRSNPGLHLEIVHNPKDGMASSRVNSALKSAQSLLSTIDSVEALSSIIEITEGLEGLDSYWTMLSQLHASTNIRPGASVVILNGRLVGPLVANATLTPDDLQQLFDFEHSRRILPVFAAMDSLDLTDKLTSPHAAAKITSMVARSTISDIPEGIFESAPSIRSTLYDSWNTKHSAIEIGDAETATIHIVGLLDPASDKGQRWAPIFAVLSELKGVYVKLILNPQQTLTELPIKGFYRHVMESKPSFDQEGNVIQLRATFRNLPSEALLTTAIHVPPAWLVAPSKSVHDLDNIKLSTARSDIDATYKLEHILIQGHSREDQGGAPRGAQLVLATEKDPMITDTIIMANLGFFQFKANPGFYKIELKQGRSAEIYTFESTGANGWEAVAGDQGNELVLMDFQGATLYPRLKRRAGMEDEDVLEPATKPSGDSLLSRGLELASHLFNSASSPQALSAQAHADINIFTVASGHLYERMLNIMMVSVMRNTKHSVKFWFIEQFLSPSFKDFIPYLADEYGFKYEMVTYKWPHWLRQQKEKQREIWGYKILFLDVLFPLSLDKVIFVDADQVVRTDMMDLIKLDLEGAPYGFTPMCDSRTEMEGFRFWKQGYWASYLRGRPYHISALYVVDLRRFRELAAGDRLRQQYHALSADPNSLSNLDQDLPNHMQFQIPIHSLPQEWLWCETWCSDESLASARTIDLCNNPQTKEPKLDRARRQVPEWTVYDDEIAALDARRRQQQQPQQQNRAGLEQEIEQEEMQTSHGDGSNNVNTMSRNWDEVKLGQSNTKDEL</sequence>
<reference evidence="15 16" key="1">
    <citation type="submission" date="2017-06" db="EMBL/GenBank/DDBJ databases">
        <title>Ant-infecting Ophiocordyceps genomes reveal a high diversity of potential behavioral manipulation genes and a possible major role for enterotoxins.</title>
        <authorList>
            <person name="De Bekker C."/>
            <person name="Evans H.C."/>
            <person name="Brachmann A."/>
            <person name="Hughes D.P."/>
        </authorList>
    </citation>
    <scope>NUCLEOTIDE SEQUENCE [LARGE SCALE GENOMIC DNA]</scope>
    <source>
        <strain evidence="15 16">1348a</strain>
    </source>
</reference>
<evidence type="ECO:0000256" key="4">
    <source>
        <dbReference type="ARBA" id="ARBA00006351"/>
    </source>
</evidence>
<evidence type="ECO:0000259" key="12">
    <source>
        <dbReference type="Pfam" id="PF18402"/>
    </source>
</evidence>
<name>A0A2C5YUJ2_9HYPO</name>
<dbReference type="EMBL" id="NJEU01000680">
    <property type="protein sequence ID" value="PHH71426.1"/>
    <property type="molecule type" value="Genomic_DNA"/>
</dbReference>
<dbReference type="Pfam" id="PF18400">
    <property type="entry name" value="Thioredoxin_12"/>
    <property type="match status" value="1"/>
</dbReference>
<dbReference type="InterPro" id="IPR040497">
    <property type="entry name" value="Glyco_transf_24"/>
</dbReference>
<dbReference type="Gene3D" id="3.90.550.10">
    <property type="entry name" value="Spore Coat Polysaccharide Biosynthesis Protein SpsA, Chain A"/>
    <property type="match status" value="1"/>
</dbReference>
<dbReference type="GO" id="GO:0018279">
    <property type="term" value="P:protein N-linked glycosylation via asparagine"/>
    <property type="evidence" value="ECO:0007669"/>
    <property type="project" value="TreeGrafter"/>
</dbReference>
<keyword evidence="5" id="KW-0808">Transferase</keyword>
<dbReference type="FunFam" id="3.90.550.10:FF:000065">
    <property type="entry name" value="UDP-glucose:glycoprotein glucosyltransferase, putative"/>
    <property type="match status" value="1"/>
</dbReference>
<gene>
    <name evidence="15" type="ORF">CDD82_6524</name>
</gene>
<feature type="compositionally biased region" description="Polar residues" evidence="9">
    <location>
        <begin position="1437"/>
        <end position="1453"/>
    </location>
</feature>
<keyword evidence="16" id="KW-1185">Reference proteome</keyword>
<evidence type="ECO:0000256" key="9">
    <source>
        <dbReference type="SAM" id="MobiDB-lite"/>
    </source>
</evidence>
<evidence type="ECO:0000259" key="11">
    <source>
        <dbReference type="Pfam" id="PF18401"/>
    </source>
</evidence>
<evidence type="ECO:0000259" key="14">
    <source>
        <dbReference type="Pfam" id="PF18404"/>
    </source>
</evidence>
<dbReference type="InterPro" id="IPR009448">
    <property type="entry name" value="UDP-g_GGtrans"/>
</dbReference>
<dbReference type="OrthoDB" id="27683at2759"/>
<comment type="caution">
    <text evidence="15">The sequence shown here is derived from an EMBL/GenBank/DDBJ whole genome shotgun (WGS) entry which is preliminary data.</text>
</comment>
<keyword evidence="6" id="KW-0732">Signal</keyword>
<dbReference type="GO" id="GO:0003980">
    <property type="term" value="F:UDP-glucose:glycoprotein glucosyltransferase activity"/>
    <property type="evidence" value="ECO:0007669"/>
    <property type="project" value="InterPro"/>
</dbReference>
<feature type="domain" description="UGGT thioredoxin-like" evidence="10">
    <location>
        <begin position="7"/>
        <end position="184"/>
    </location>
</feature>
<accession>A0A2C5YUJ2</accession>
<dbReference type="InterPro" id="IPR040525">
    <property type="entry name" value="UGGT_TRXL_4"/>
</dbReference>
<dbReference type="GO" id="GO:0005788">
    <property type="term" value="C:endoplasmic reticulum lumen"/>
    <property type="evidence" value="ECO:0007669"/>
    <property type="project" value="UniProtKB-SubCell"/>
</dbReference>
<dbReference type="PANTHER" id="PTHR11226">
    <property type="entry name" value="UDP-GLUCOSE GLYCOPROTEIN:GLUCOSYLTRANSFERASE"/>
    <property type="match status" value="1"/>
</dbReference>
<evidence type="ECO:0000256" key="3">
    <source>
        <dbReference type="ARBA" id="ARBA00004922"/>
    </source>
</evidence>
<feature type="domain" description="UGGT thioredoxin-like" evidence="11">
    <location>
        <begin position="237"/>
        <end position="368"/>
    </location>
</feature>
<comment type="subcellular location">
    <subcellularLocation>
        <location evidence="2">Endoplasmic reticulum lumen</location>
    </subcellularLocation>
</comment>
<keyword evidence="7" id="KW-0256">Endoplasmic reticulum</keyword>
<evidence type="ECO:0000256" key="6">
    <source>
        <dbReference type="ARBA" id="ARBA00022729"/>
    </source>
</evidence>
<dbReference type="InterPro" id="IPR029044">
    <property type="entry name" value="Nucleotide-diphossugar_trans"/>
</dbReference>
<protein>
    <recommendedName>
        <fullName evidence="17">UDP-glucose:glycoprotein glucosyltransferase</fullName>
    </recommendedName>
</protein>
<dbReference type="Pfam" id="PF06427">
    <property type="entry name" value="UDP-g_GGTase"/>
    <property type="match status" value="1"/>
</dbReference>
<feature type="domain" description="Glucosyltransferase 24 catalytic" evidence="14">
    <location>
        <begin position="1143"/>
        <end position="1409"/>
    </location>
</feature>